<dbReference type="KEGG" id="zal:AZF00_14795"/>
<feature type="site" description="Important for substrate specificity" evidence="4">
    <location>
        <position position="13"/>
    </location>
</feature>
<dbReference type="RefSeq" id="WP_008251654.1">
    <property type="nucleotide sequence ID" value="NZ_CP014544.1"/>
</dbReference>
<dbReference type="PIRSF" id="PIRSF006305">
    <property type="entry name" value="Maf"/>
    <property type="match status" value="1"/>
</dbReference>
<proteinExistence type="inferred from homology"/>
<comment type="similarity">
    <text evidence="4">Belongs to the Maf family. YhdE subfamily.</text>
</comment>
<dbReference type="Pfam" id="PF02545">
    <property type="entry name" value="Maf"/>
    <property type="match status" value="1"/>
</dbReference>
<accession>A0A127M899</accession>
<reference evidence="5 6" key="1">
    <citation type="submission" date="2015-12" db="EMBL/GenBank/DDBJ databases">
        <authorList>
            <person name="Shamseldin A."/>
            <person name="Moawad H."/>
            <person name="Abd El-Rahim W.M."/>
            <person name="Sadowsky M.J."/>
        </authorList>
    </citation>
    <scope>NUCLEOTIDE SEQUENCE [LARGE SCALE GENOMIC DNA]</scope>
    <source>
        <strain evidence="5 6">SM2</strain>
    </source>
</reference>
<dbReference type="EC" id="3.6.1.9" evidence="4"/>
<comment type="function">
    <text evidence="4">Nucleoside triphosphate pyrophosphatase that hydrolyzes dTTP and UTP. May have a dual role in cell division arrest and in preventing the incorporation of modified nucleotides into cellular nucleic acids.</text>
</comment>
<dbReference type="AlphaFoldDB" id="A0A127M899"/>
<evidence type="ECO:0000256" key="2">
    <source>
        <dbReference type="ARBA" id="ARBA00022801"/>
    </source>
</evidence>
<dbReference type="NCBIfam" id="TIGR00172">
    <property type="entry name" value="maf"/>
    <property type="match status" value="1"/>
</dbReference>
<dbReference type="HAMAP" id="MF_00528">
    <property type="entry name" value="Maf"/>
    <property type="match status" value="1"/>
</dbReference>
<dbReference type="Proteomes" id="UP000074119">
    <property type="component" value="Chromosome"/>
</dbReference>
<sequence length="190" mass="20054">MSEIVILASQSPRRKALLAQIGVAVEVVVADIDETPHADEEAAQYVQRMAREKAMAVVDRVGLAPVIAADTSVIVDGDILGKPESRAQARAMLTRLSGRTHQVMTGVALYARGQLRLSLAVTDVTFGDLNAEQIHRYVATGDADDKAGAYGIQGAAGKFVQHISGSYSGVVGLPLYETAVLLRDAGIGLE</sequence>
<comment type="subcellular location">
    <subcellularLocation>
        <location evidence="4">Cytoplasm</location>
    </subcellularLocation>
</comment>
<dbReference type="Gene3D" id="3.90.950.10">
    <property type="match status" value="1"/>
</dbReference>
<feature type="active site" description="Proton acceptor" evidence="4">
    <location>
        <position position="70"/>
    </location>
</feature>
<dbReference type="GO" id="GO:0009117">
    <property type="term" value="P:nucleotide metabolic process"/>
    <property type="evidence" value="ECO:0007669"/>
    <property type="project" value="UniProtKB-KW"/>
</dbReference>
<keyword evidence="3 4" id="KW-0546">Nucleotide metabolism</keyword>
<evidence type="ECO:0000256" key="3">
    <source>
        <dbReference type="ARBA" id="ARBA00023080"/>
    </source>
</evidence>
<dbReference type="InterPro" id="IPR029001">
    <property type="entry name" value="ITPase-like_fam"/>
</dbReference>
<comment type="cofactor">
    <cofactor evidence="1 4">
        <name>a divalent metal cation</name>
        <dbReference type="ChEBI" id="CHEBI:60240"/>
    </cofactor>
</comment>
<feature type="site" description="Important for substrate specificity" evidence="4">
    <location>
        <position position="153"/>
    </location>
</feature>
<organism evidence="5 6">
    <name type="scientific">Zhongshania aliphaticivorans</name>
    <dbReference type="NCBI Taxonomy" id="1470434"/>
    <lineage>
        <taxon>Bacteria</taxon>
        <taxon>Pseudomonadati</taxon>
        <taxon>Pseudomonadota</taxon>
        <taxon>Gammaproteobacteria</taxon>
        <taxon>Cellvibrionales</taxon>
        <taxon>Spongiibacteraceae</taxon>
        <taxon>Zhongshania</taxon>
    </lineage>
</organism>
<dbReference type="EMBL" id="CP014544">
    <property type="protein sequence ID" value="AMO69493.1"/>
    <property type="molecule type" value="Genomic_DNA"/>
</dbReference>
<evidence type="ECO:0000313" key="5">
    <source>
        <dbReference type="EMBL" id="AMO69493.1"/>
    </source>
</evidence>
<dbReference type="PANTHER" id="PTHR43213:SF5">
    <property type="entry name" value="BIFUNCTIONAL DTTP_UTP PYROPHOSPHATASE_METHYLTRANSFERASE PROTEIN-RELATED"/>
    <property type="match status" value="1"/>
</dbReference>
<dbReference type="PANTHER" id="PTHR43213">
    <property type="entry name" value="BIFUNCTIONAL DTTP/UTP PYROPHOSPHATASE/METHYLTRANSFERASE PROTEIN-RELATED"/>
    <property type="match status" value="1"/>
</dbReference>
<comment type="catalytic activity">
    <reaction evidence="4">
        <text>UTP + H2O = UMP + diphosphate + H(+)</text>
        <dbReference type="Rhea" id="RHEA:29395"/>
        <dbReference type="ChEBI" id="CHEBI:15377"/>
        <dbReference type="ChEBI" id="CHEBI:15378"/>
        <dbReference type="ChEBI" id="CHEBI:33019"/>
        <dbReference type="ChEBI" id="CHEBI:46398"/>
        <dbReference type="ChEBI" id="CHEBI:57865"/>
        <dbReference type="EC" id="3.6.1.9"/>
    </reaction>
</comment>
<dbReference type="GO" id="GO:0036221">
    <property type="term" value="F:UTP diphosphatase activity"/>
    <property type="evidence" value="ECO:0007669"/>
    <property type="project" value="RHEA"/>
</dbReference>
<evidence type="ECO:0000313" key="6">
    <source>
        <dbReference type="Proteomes" id="UP000074119"/>
    </source>
</evidence>
<comment type="caution">
    <text evidence="4">Lacks conserved residue(s) required for the propagation of feature annotation.</text>
</comment>
<dbReference type="CDD" id="cd00555">
    <property type="entry name" value="Maf"/>
    <property type="match status" value="1"/>
</dbReference>
<comment type="catalytic activity">
    <reaction evidence="4">
        <text>dTTP + H2O = dTMP + diphosphate + H(+)</text>
        <dbReference type="Rhea" id="RHEA:28534"/>
        <dbReference type="ChEBI" id="CHEBI:15377"/>
        <dbReference type="ChEBI" id="CHEBI:15378"/>
        <dbReference type="ChEBI" id="CHEBI:33019"/>
        <dbReference type="ChEBI" id="CHEBI:37568"/>
        <dbReference type="ChEBI" id="CHEBI:63528"/>
        <dbReference type="EC" id="3.6.1.9"/>
    </reaction>
</comment>
<dbReference type="SUPFAM" id="SSF52972">
    <property type="entry name" value="ITPase-like"/>
    <property type="match status" value="1"/>
</dbReference>
<keyword evidence="4" id="KW-0963">Cytoplasm</keyword>
<protein>
    <recommendedName>
        <fullName evidence="4">dTTP/UTP pyrophosphatase</fullName>
        <shortName evidence="4">dTTPase/UTPase</shortName>
        <ecNumber evidence="4">3.6.1.9</ecNumber>
    </recommendedName>
    <alternativeName>
        <fullName evidence="4">Nucleoside triphosphate pyrophosphatase</fullName>
    </alternativeName>
    <alternativeName>
        <fullName evidence="4">Nucleotide pyrophosphatase</fullName>
        <shortName evidence="4">Nucleotide PPase</shortName>
    </alternativeName>
</protein>
<evidence type="ECO:0000256" key="4">
    <source>
        <dbReference type="HAMAP-Rule" id="MF_00528"/>
    </source>
</evidence>
<dbReference type="InterPro" id="IPR003697">
    <property type="entry name" value="Maf-like"/>
</dbReference>
<dbReference type="GO" id="GO:0036218">
    <property type="term" value="F:dTTP diphosphatase activity"/>
    <property type="evidence" value="ECO:0007669"/>
    <property type="project" value="RHEA"/>
</dbReference>
<keyword evidence="2 4" id="KW-0378">Hydrolase</keyword>
<dbReference type="GO" id="GO:0005737">
    <property type="term" value="C:cytoplasm"/>
    <property type="evidence" value="ECO:0007669"/>
    <property type="project" value="UniProtKB-SubCell"/>
</dbReference>
<feature type="site" description="Important for substrate specificity" evidence="4">
    <location>
        <position position="71"/>
    </location>
</feature>
<dbReference type="STRING" id="1470434.AZF00_14795"/>
<name>A0A127M899_9GAMM</name>
<gene>
    <name evidence="5" type="ORF">AZF00_14795</name>
</gene>
<evidence type="ECO:0000256" key="1">
    <source>
        <dbReference type="ARBA" id="ARBA00001968"/>
    </source>
</evidence>